<proteinExistence type="predicted"/>
<dbReference type="Proteomes" id="UP000223968">
    <property type="component" value="Unassembled WGS sequence"/>
</dbReference>
<keyword evidence="2" id="KW-0597">Phosphoprotein</keyword>
<dbReference type="PANTHER" id="PTHR43775:SF29">
    <property type="entry name" value="ASPERFURANONE POLYKETIDE SYNTHASE AFOG-RELATED"/>
    <property type="match status" value="1"/>
</dbReference>
<dbReference type="InterPro" id="IPR020807">
    <property type="entry name" value="PKS_DH"/>
</dbReference>
<dbReference type="InterPro" id="IPR014043">
    <property type="entry name" value="Acyl_transferase_dom"/>
</dbReference>
<dbReference type="PANTHER" id="PTHR43775">
    <property type="entry name" value="FATTY ACID SYNTHASE"/>
    <property type="match status" value="1"/>
</dbReference>
<dbReference type="InterPro" id="IPR016036">
    <property type="entry name" value="Malonyl_transacylase_ACP-bd"/>
</dbReference>
<dbReference type="STRING" id="1447875.A0A2B7Y980"/>
<dbReference type="GO" id="GO:0006633">
    <property type="term" value="P:fatty acid biosynthetic process"/>
    <property type="evidence" value="ECO:0007669"/>
    <property type="project" value="TreeGrafter"/>
</dbReference>
<dbReference type="Pfam" id="PF00108">
    <property type="entry name" value="Thiolase_N"/>
    <property type="match status" value="1"/>
</dbReference>
<evidence type="ECO:0000256" key="5">
    <source>
        <dbReference type="PROSITE-ProRule" id="PRU01363"/>
    </source>
</evidence>
<dbReference type="SUPFAM" id="SSF52151">
    <property type="entry name" value="FabD/lysophospholipase-like"/>
    <property type="match status" value="1"/>
</dbReference>
<dbReference type="InterPro" id="IPR049552">
    <property type="entry name" value="PKS_DH_N"/>
</dbReference>
<reference evidence="8 9" key="1">
    <citation type="submission" date="2017-10" db="EMBL/GenBank/DDBJ databases">
        <title>Comparative genomics in systemic dimorphic fungi from Ajellomycetaceae.</title>
        <authorList>
            <person name="Munoz J.F."/>
            <person name="Mcewen J.G."/>
            <person name="Clay O.K."/>
            <person name="Cuomo C.A."/>
        </authorList>
    </citation>
    <scope>NUCLEOTIDE SEQUENCE [LARGE SCALE GENOMIC DNA]</scope>
    <source>
        <strain evidence="8 9">UAMH5409</strain>
    </source>
</reference>
<dbReference type="InterPro" id="IPR020841">
    <property type="entry name" value="PKS_Beta-ketoAc_synthase_dom"/>
</dbReference>
<dbReference type="Pfam" id="PF16197">
    <property type="entry name" value="KAsynt_C_assoc"/>
    <property type="match status" value="1"/>
</dbReference>
<dbReference type="GO" id="GO:0004312">
    <property type="term" value="F:fatty acid synthase activity"/>
    <property type="evidence" value="ECO:0007669"/>
    <property type="project" value="TreeGrafter"/>
</dbReference>
<protein>
    <recommendedName>
        <fullName evidence="10">Neosartoricin B biosynthesis protein A</fullName>
    </recommendedName>
</protein>
<dbReference type="InterPro" id="IPR032821">
    <property type="entry name" value="PKS_assoc"/>
</dbReference>
<dbReference type="Pfam" id="PF00109">
    <property type="entry name" value="ketoacyl-synt"/>
    <property type="match status" value="1"/>
</dbReference>
<feature type="domain" description="Ketosynthase family 3 (KS3)" evidence="6">
    <location>
        <begin position="1"/>
        <end position="280"/>
    </location>
</feature>
<dbReference type="SUPFAM" id="SSF53901">
    <property type="entry name" value="Thiolase-like"/>
    <property type="match status" value="2"/>
</dbReference>
<dbReference type="Gene3D" id="3.10.129.110">
    <property type="entry name" value="Polyketide synthase dehydratase"/>
    <property type="match status" value="1"/>
</dbReference>
<dbReference type="InterPro" id="IPR014030">
    <property type="entry name" value="Ketoacyl_synth_N"/>
</dbReference>
<organism evidence="8 9">
    <name type="scientific">Helicocarpus griseus UAMH5409</name>
    <dbReference type="NCBI Taxonomy" id="1447875"/>
    <lineage>
        <taxon>Eukaryota</taxon>
        <taxon>Fungi</taxon>
        <taxon>Dikarya</taxon>
        <taxon>Ascomycota</taxon>
        <taxon>Pezizomycotina</taxon>
        <taxon>Eurotiomycetes</taxon>
        <taxon>Eurotiomycetidae</taxon>
        <taxon>Onygenales</taxon>
        <taxon>Ajellomycetaceae</taxon>
        <taxon>Helicocarpus</taxon>
    </lineage>
</organism>
<accession>A0A2B7Y980</accession>
<dbReference type="GO" id="GO:0044550">
    <property type="term" value="P:secondary metabolite biosynthetic process"/>
    <property type="evidence" value="ECO:0007669"/>
    <property type="project" value="TreeGrafter"/>
</dbReference>
<feature type="domain" description="PKS/mFAS DH" evidence="7">
    <location>
        <begin position="798"/>
        <end position="965"/>
    </location>
</feature>
<dbReference type="CDD" id="cd00833">
    <property type="entry name" value="PKS"/>
    <property type="match status" value="1"/>
</dbReference>
<dbReference type="PROSITE" id="PS52004">
    <property type="entry name" value="KS3_2"/>
    <property type="match status" value="1"/>
</dbReference>
<dbReference type="Pfam" id="PF00698">
    <property type="entry name" value="Acyl_transf_1"/>
    <property type="match status" value="1"/>
</dbReference>
<dbReference type="InterPro" id="IPR014031">
    <property type="entry name" value="Ketoacyl_synth_C"/>
</dbReference>
<dbReference type="SMART" id="SM00826">
    <property type="entry name" value="PKS_DH"/>
    <property type="match status" value="1"/>
</dbReference>
<dbReference type="InterPro" id="IPR016035">
    <property type="entry name" value="Acyl_Trfase/lysoPLipase"/>
</dbReference>
<sequence length="965" mass="105411">MDPQQRMVMENVDHALENSGIPLEKAVSSKTAVFAAGFNHDHRNLLNADVETSMKHKSTGSEQSNIKQTCSSGLASLHLAAQSLKSGDSDMTVVTGGSVITHVGDIIASVILASFVLRANAILSITELKAMPAEKAAKAQEALIRQIYKNAHLDRKDTLFVEAHGTGTPVGDPIEARAISSAFDSEQRDEPLYVGALKANIGHLEGGAGIAGVVKSIMILEAGIIPPNVNFEKVNPNIPKDKWNIKFPAECISWPKPGQRRISVNSFGFGGTNAHCILDDAYHFLEGRGLSGIHRTRISVPTKAEINHLVAALKKVYDNDSPDLSTNGAPQLTNGEAVNETNGDTVNGINGANGEIVNGANSHHGNTEVTRTPRQFILSAFDKDGVKRVASDLKDYLGTRRSLPLDNEDEYLADLAYTLSQRKSDSRWKGYVVADSLSELEENLSAVKSRSKPTNTDRPPRIGFVFTGQGAQYYGMGKQFLIYHTFRKSLEEAEAYMKTLGSPWSLIDELLRDSENSNIHTPAIAHPASTAIQIALVELLASWNIYPSRVVGHSSGEIAAAYCSGRISRESAWGVAYYRGYVSAKQQSVKGSMIAVGLEQEMREYMDKVHANHKGELVVACFNSPRNNTVWGDEAMINALKELLNAENIFARKLKVQNAYHSAHMRSLAQKSQDIQMFSTITGKRNGDPELTPSYWADNMVSPVRFTDGLRSMIFQPNETELDPSQFNNAWIDEIIEVGPHSALQSAIKQTIAATASAPPVSYTALLNRSDPSIRTMLDTVGILSGKAAPINIYEVNHGFGGQEQTPQLSVNLPPYALTKQKDPFPRIPTPTTFWVYENPWLKEHVVTGGYVLPAVAYLTMVTEAVRQVTGDAVQLTGTRLRNVSIKSALVVPDTKEGVEVSLSVHPVNESNHCESTVWKWFQGSSYIAAHDDWIEHCSGYFSVEYKSSPDPIDNGCEDEAIAQA</sequence>
<dbReference type="InterPro" id="IPR050091">
    <property type="entry name" value="PKS_NRPS_Biosynth_Enz"/>
</dbReference>
<dbReference type="Pfam" id="PF02801">
    <property type="entry name" value="Ketoacyl-synt_C"/>
    <property type="match status" value="1"/>
</dbReference>
<feature type="region of interest" description="N-terminal hotdog fold" evidence="5">
    <location>
        <begin position="798"/>
        <end position="949"/>
    </location>
</feature>
<dbReference type="Gene3D" id="3.40.47.10">
    <property type="match status" value="2"/>
</dbReference>
<dbReference type="PROSITE" id="PS52019">
    <property type="entry name" value="PKS_MFAS_DH"/>
    <property type="match status" value="1"/>
</dbReference>
<evidence type="ECO:0000313" key="9">
    <source>
        <dbReference type="Proteomes" id="UP000223968"/>
    </source>
</evidence>
<evidence type="ECO:0008006" key="10">
    <source>
        <dbReference type="Google" id="ProtNLM"/>
    </source>
</evidence>
<dbReference type="Gene3D" id="3.40.366.10">
    <property type="entry name" value="Malonyl-Coenzyme A Acyl Carrier Protein, domain 2"/>
    <property type="match status" value="1"/>
</dbReference>
<dbReference type="InterPro" id="IPR042104">
    <property type="entry name" value="PKS_dehydratase_sf"/>
</dbReference>
<evidence type="ECO:0000256" key="3">
    <source>
        <dbReference type="ARBA" id="ARBA00022679"/>
    </source>
</evidence>
<evidence type="ECO:0000256" key="2">
    <source>
        <dbReference type="ARBA" id="ARBA00022553"/>
    </source>
</evidence>
<dbReference type="InterPro" id="IPR020616">
    <property type="entry name" value="Thiolase_N"/>
</dbReference>
<keyword evidence="4" id="KW-0511">Multifunctional enzyme</keyword>
<evidence type="ECO:0000259" key="6">
    <source>
        <dbReference type="PROSITE" id="PS52004"/>
    </source>
</evidence>
<dbReference type="InterPro" id="IPR049900">
    <property type="entry name" value="PKS_mFAS_DH"/>
</dbReference>
<dbReference type="SMART" id="SM00825">
    <property type="entry name" value="PKS_KS"/>
    <property type="match status" value="1"/>
</dbReference>
<dbReference type="AlphaFoldDB" id="A0A2B7Y980"/>
<evidence type="ECO:0000256" key="1">
    <source>
        <dbReference type="ARBA" id="ARBA00022450"/>
    </source>
</evidence>
<dbReference type="EMBL" id="PDNB01000008">
    <property type="protein sequence ID" value="PGH17805.1"/>
    <property type="molecule type" value="Genomic_DNA"/>
</dbReference>
<dbReference type="InterPro" id="IPR001227">
    <property type="entry name" value="Ac_transferase_dom_sf"/>
</dbReference>
<evidence type="ECO:0000313" key="8">
    <source>
        <dbReference type="EMBL" id="PGH17805.1"/>
    </source>
</evidence>
<evidence type="ECO:0000259" key="7">
    <source>
        <dbReference type="PROSITE" id="PS52019"/>
    </source>
</evidence>
<keyword evidence="3" id="KW-0808">Transferase</keyword>
<keyword evidence="9" id="KW-1185">Reference proteome</keyword>
<dbReference type="OrthoDB" id="329835at2759"/>
<keyword evidence="1" id="KW-0596">Phosphopantetheine</keyword>
<name>A0A2B7Y980_9EURO</name>
<comment type="caution">
    <text evidence="8">The sequence shown here is derived from an EMBL/GenBank/DDBJ whole genome shotgun (WGS) entry which is preliminary data.</text>
</comment>
<dbReference type="InterPro" id="IPR016039">
    <property type="entry name" value="Thiolase-like"/>
</dbReference>
<dbReference type="SMART" id="SM00827">
    <property type="entry name" value="PKS_AT"/>
    <property type="match status" value="1"/>
</dbReference>
<dbReference type="Pfam" id="PF21089">
    <property type="entry name" value="PKS_DH_N"/>
    <property type="match status" value="1"/>
</dbReference>
<evidence type="ECO:0000256" key="4">
    <source>
        <dbReference type="ARBA" id="ARBA00023268"/>
    </source>
</evidence>
<comment type="caution">
    <text evidence="5">Lacks conserved residue(s) required for the propagation of feature annotation.</text>
</comment>
<gene>
    <name evidence="8" type="ORF">AJ79_00946</name>
</gene>
<dbReference type="SUPFAM" id="SSF55048">
    <property type="entry name" value="Probable ACP-binding domain of malonyl-CoA ACP transacylase"/>
    <property type="match status" value="1"/>
</dbReference>